<gene>
    <name evidence="1" type="ORF">GCM10022393_27550</name>
</gene>
<evidence type="ECO:0000313" key="2">
    <source>
        <dbReference type="Proteomes" id="UP001500459"/>
    </source>
</evidence>
<comment type="caution">
    <text evidence="1">The sequence shown here is derived from an EMBL/GenBank/DDBJ whole genome shotgun (WGS) entry which is preliminary data.</text>
</comment>
<organism evidence="1 2">
    <name type="scientific">Aquimarina addita</name>
    <dbReference type="NCBI Taxonomy" id="870485"/>
    <lineage>
        <taxon>Bacteria</taxon>
        <taxon>Pseudomonadati</taxon>
        <taxon>Bacteroidota</taxon>
        <taxon>Flavobacteriia</taxon>
        <taxon>Flavobacteriales</taxon>
        <taxon>Flavobacteriaceae</taxon>
        <taxon>Aquimarina</taxon>
    </lineage>
</organism>
<protein>
    <recommendedName>
        <fullName evidence="3">BioF2-like acetyltransferase domain-containing protein</fullName>
    </recommendedName>
</protein>
<reference evidence="2" key="1">
    <citation type="journal article" date="2019" name="Int. J. Syst. Evol. Microbiol.">
        <title>The Global Catalogue of Microorganisms (GCM) 10K type strain sequencing project: providing services to taxonomists for standard genome sequencing and annotation.</title>
        <authorList>
            <consortium name="The Broad Institute Genomics Platform"/>
            <consortium name="The Broad Institute Genome Sequencing Center for Infectious Disease"/>
            <person name="Wu L."/>
            <person name="Ma J."/>
        </authorList>
    </citation>
    <scope>NUCLEOTIDE SEQUENCE [LARGE SCALE GENOMIC DNA]</scope>
    <source>
        <strain evidence="2">JCM 17106</strain>
    </source>
</reference>
<evidence type="ECO:0000313" key="1">
    <source>
        <dbReference type="EMBL" id="GAA3512295.1"/>
    </source>
</evidence>
<dbReference type="InterPro" id="IPR016181">
    <property type="entry name" value="Acyl_CoA_acyltransferase"/>
</dbReference>
<keyword evidence="2" id="KW-1185">Reference proteome</keyword>
<name>A0ABP6ULZ4_9FLAO</name>
<sequence>MLNKIKNCYKSNRLLYKFYNSTEDIPSSQWDIVNSKNNLFLTLNYLRTLEKSLAKTIQFRYIIFYDDKVPVGIAATQYISFNTNELKLHEFPCSISGTITNTLFKNTDIKVLVCGNLFSCGEHGFSYTDRLTATDAFENLSNALRELSKIETTDKPSFILLKEFWPASFNNSDSIKKQDFRDFKIDVNMVLPIRPEWNDFNMYLGSMKTKFRTRAKKVFKNSSEIIVKSFNPDDILFYAKKINSLYLSVIEKADFKVEKLNASIFQNLKKNLGDSFIFKGYFLEDRLVGFKTAFILKDALEANHIGIDYEYNKTHDIYQKMLYNYVALAISKKVPELRLGRTAEIIKSSIGAEPVEMKLYVRHCNSISNALLKPLVDLISPSDYEIRHPFKLQVQ</sequence>
<evidence type="ECO:0008006" key="3">
    <source>
        <dbReference type="Google" id="ProtNLM"/>
    </source>
</evidence>
<proteinExistence type="predicted"/>
<dbReference type="Proteomes" id="UP001500459">
    <property type="component" value="Unassembled WGS sequence"/>
</dbReference>
<dbReference type="SUPFAM" id="SSF55729">
    <property type="entry name" value="Acyl-CoA N-acyltransferases (Nat)"/>
    <property type="match status" value="1"/>
</dbReference>
<accession>A0ABP6ULZ4</accession>
<dbReference type="EMBL" id="BAABCW010000011">
    <property type="protein sequence ID" value="GAA3512295.1"/>
    <property type="molecule type" value="Genomic_DNA"/>
</dbReference>